<evidence type="ECO:0000313" key="3">
    <source>
        <dbReference type="Proteomes" id="UP000091926"/>
    </source>
</evidence>
<sequence length="975" mass="103946">MSRICPTVVSMTTSGVPLRPRTRYRLLYAKANRALRQPGRADLAKAAPRASVQHVTEARARGDAASAINGVRRAPVCTVVAPDACPARADMPEVDLHTEGGQLRRDMVAKVLERIEVRLAHMANAKNQSRMIRVAATREWAAVHALARDLAPSPRDPGAGAVPAGGDASPGLDAEGSEKLLRVLRGVRKAIYAPPSFRARLCQALGPGAGTPDCTVEPDAVLEMLLRHMEVQILGGWAALVRVHVQAVQTHGYQDYECPGNGETSFLGTTADMPVGSPSVGITPGVIAGMTILGRDLGACEDGSVEQSSWWSMTLGASLTAGIAFIKARLGLSVSVKRTEGFFFEDVDQLVASPEGLPHRQRVADATTRRLKRAMGANRGPVATGLALKDLVALQERAYAEREIFAKVLGPIGFSADAAGEALHMVRITRAASAMPGPSAFQATEARASADLSGTAGVPGLMTGTVKVAGEAIFKQLAGYSRKGFWQAVRHLELDDGASLTPAERERVGALQASAGRVATGLGHLRVALGRQHPRAAQAPGEIPGAARSGGAIDAVEAINAIEGASASELAELLSGMEREFDRYCYSRTQVAAGLRRHEAQARAIESAWGARGPDAMYAYVQALAIALALIGLRLKAMGEGDHAALDRLDHKLQAPDMVDYDARKAQRYTTFRDETDLLEYSFPISLHAGLIARRDAGIAGIGGTVGMSAGVAASVQALTTWRCDANTLRAGRYLRISFDVSVLRRLEQPVPAIGEFLRDHAARLGLDNHAIGPGVEGLGDVLRNYLIGAVEASVRSRVTLCYYQPRGANAIDGLRLQYARLTCGSAAPGVESSRLRGEKLGTDTLSYLFMRHHAYASRAGGTGAPYWSRFCARHRGSIESMLAKLADPDHPIGGEARHYWNQIVEAADPTRAAQIASMRAAFFGAMETYARAPGEDSFHVARAALDELAALHMLPWQQSLREHVHSKAHIQLAA</sequence>
<organism evidence="2 3">
    <name type="scientific">Bordetella flabilis</name>
    <dbReference type="NCBI Taxonomy" id="463014"/>
    <lineage>
        <taxon>Bacteria</taxon>
        <taxon>Pseudomonadati</taxon>
        <taxon>Pseudomonadota</taxon>
        <taxon>Betaproteobacteria</taxon>
        <taxon>Burkholderiales</taxon>
        <taxon>Alcaligenaceae</taxon>
        <taxon>Bordetella</taxon>
    </lineage>
</organism>
<keyword evidence="3" id="KW-1185">Reference proteome</keyword>
<dbReference type="OrthoDB" id="10007427at2"/>
<dbReference type="Proteomes" id="UP000091926">
    <property type="component" value="Chromosome"/>
</dbReference>
<dbReference type="EMBL" id="CP016172">
    <property type="protein sequence ID" value="ANN76967.1"/>
    <property type="molecule type" value="Genomic_DNA"/>
</dbReference>
<name>A0A193GAE2_9BORD</name>
<dbReference type="AlphaFoldDB" id="A0A193GAE2"/>
<evidence type="ECO:0000256" key="1">
    <source>
        <dbReference type="SAM" id="MobiDB-lite"/>
    </source>
</evidence>
<reference evidence="2 3" key="1">
    <citation type="submission" date="2016-06" db="EMBL/GenBank/DDBJ databases">
        <title>Complete genome sequences of Bordetella bronchialis and Bordetella flabilis.</title>
        <authorList>
            <person name="LiPuma J.J."/>
            <person name="Spilker T."/>
        </authorList>
    </citation>
    <scope>NUCLEOTIDE SEQUENCE [LARGE SCALE GENOMIC DNA]</scope>
    <source>
        <strain evidence="2 3">AU10664</strain>
    </source>
</reference>
<accession>A0A193GAE2</accession>
<feature type="compositionally biased region" description="Low complexity" evidence="1">
    <location>
        <begin position="156"/>
        <end position="171"/>
    </location>
</feature>
<dbReference type="RefSeq" id="WP_066655474.1">
    <property type="nucleotide sequence ID" value="NZ_CBCSCL010000019.1"/>
</dbReference>
<feature type="region of interest" description="Disordered" evidence="1">
    <location>
        <begin position="151"/>
        <end position="173"/>
    </location>
</feature>
<gene>
    <name evidence="2" type="ORF">BAU07_07455</name>
</gene>
<protein>
    <submittedName>
        <fullName evidence="2">Uncharacterized protein</fullName>
    </submittedName>
</protein>
<evidence type="ECO:0000313" key="2">
    <source>
        <dbReference type="EMBL" id="ANN76967.1"/>
    </source>
</evidence>
<dbReference type="KEGG" id="bfz:BAU07_07455"/>
<proteinExistence type="predicted"/>